<dbReference type="AlphaFoldDB" id="F8K378"/>
<dbReference type="HOGENOM" id="CLU_645442_0_0_11"/>
<keyword evidence="4" id="KW-1185">Reference proteome</keyword>
<dbReference type="KEGG" id="sct:SCAT_1419"/>
<dbReference type="CDD" id="cd00688">
    <property type="entry name" value="ISOPREN_C2_like"/>
    <property type="match status" value="1"/>
</dbReference>
<feature type="signal peptide" evidence="2">
    <location>
        <begin position="1"/>
        <end position="31"/>
    </location>
</feature>
<evidence type="ECO:0000313" key="4">
    <source>
        <dbReference type="Proteomes" id="UP000007842"/>
    </source>
</evidence>
<keyword evidence="1" id="KW-1133">Transmembrane helix</keyword>
<sequence>MAVPFAVTTRRVAAALATAVLGMATAANATAAPGLSAAPRKPPAALYGSADPTYDGVWRQSTALLALHAAGVTPAREAVAWLAGQQCADGGFAAYRADTGKPCDAKTEDVNSTALAVQALTALGGHQDTVHRATGYLTSIRHADHGWGFQPKAPTDANSTAVVIGALAAAGAPDPRAVTALRAFQIDCDTKGAQAADRGAFAYQPAPSGALAANDKATADAAFALLGKGYLLTAPATDRAPKPFSCPGGHGDASAAADAASAYLTDKLTKGGGHLTAAQPGSDQRTPDYGTTADAVLALAAGGHLTAARTTYDWLAKNATSWAKGNPAALGSLVLAAGAVGSSPHDAHGTDLVRELTALGPRPAAATPSAAPEQASAKSGGVPVWWFVGAGLAAGAGIGWVLSFRNRKRR</sequence>
<protein>
    <submittedName>
        <fullName evidence="3">Secreted protein</fullName>
    </submittedName>
</protein>
<name>F8K378_STREN</name>
<reference evidence="4" key="1">
    <citation type="submission" date="2011-12" db="EMBL/GenBank/DDBJ databases">
        <title>Complete genome sequence of Streptomyces cattleya strain DSM 46488.</title>
        <authorList>
            <person name="Ou H.-Y."/>
            <person name="Li P."/>
            <person name="Zhao C."/>
            <person name="O'Hagan D."/>
            <person name="Deng Z."/>
        </authorList>
    </citation>
    <scope>NUCLEOTIDE SEQUENCE [LARGE SCALE GENOMIC DNA]</scope>
    <source>
        <strain evidence="4">ATCC 35852 / DSM 46488 / JCM 4925 / NBRC 14057 / NRRL 8057</strain>
    </source>
</reference>
<evidence type="ECO:0000256" key="2">
    <source>
        <dbReference type="SAM" id="SignalP"/>
    </source>
</evidence>
<dbReference type="SUPFAM" id="SSF48239">
    <property type="entry name" value="Terpenoid cyclases/Protein prenyltransferases"/>
    <property type="match status" value="2"/>
</dbReference>
<organism evidence="3 4">
    <name type="scientific">Streptantibioticus cattleyicolor (strain ATCC 35852 / DSM 46488 / JCM 4925 / NBRC 14057 / NRRL 8057)</name>
    <name type="common">Streptomyces cattleya</name>
    <dbReference type="NCBI Taxonomy" id="1003195"/>
    <lineage>
        <taxon>Bacteria</taxon>
        <taxon>Bacillati</taxon>
        <taxon>Actinomycetota</taxon>
        <taxon>Actinomycetes</taxon>
        <taxon>Kitasatosporales</taxon>
        <taxon>Streptomycetaceae</taxon>
        <taxon>Streptantibioticus</taxon>
    </lineage>
</organism>
<dbReference type="Proteomes" id="UP000007842">
    <property type="component" value="Chromosome"/>
</dbReference>
<dbReference type="RefSeq" id="WP_014142177.1">
    <property type="nucleotide sequence ID" value="NC_016111.1"/>
</dbReference>
<dbReference type="KEGG" id="scy:SCATT_14220"/>
<feature type="chain" id="PRO_5003373569" evidence="2">
    <location>
        <begin position="32"/>
        <end position="410"/>
    </location>
</feature>
<dbReference type="STRING" id="1003195.SCATT_14220"/>
<keyword evidence="1" id="KW-0812">Transmembrane</keyword>
<dbReference type="PATRIC" id="fig|1003195.11.peg.3002"/>
<dbReference type="EMBL" id="CP003219">
    <property type="protein sequence ID" value="AEW93793.1"/>
    <property type="molecule type" value="Genomic_DNA"/>
</dbReference>
<proteinExistence type="predicted"/>
<accession>F8K378</accession>
<keyword evidence="2" id="KW-0732">Signal</keyword>
<dbReference type="InterPro" id="IPR008930">
    <property type="entry name" value="Terpenoid_cyclase/PrenylTrfase"/>
</dbReference>
<dbReference type="Gene3D" id="1.50.10.20">
    <property type="match status" value="1"/>
</dbReference>
<keyword evidence="1" id="KW-0472">Membrane</keyword>
<dbReference type="OrthoDB" id="3852853at2"/>
<evidence type="ECO:0000256" key="1">
    <source>
        <dbReference type="SAM" id="Phobius"/>
    </source>
</evidence>
<evidence type="ECO:0000313" key="3">
    <source>
        <dbReference type="EMBL" id="AEW93793.1"/>
    </source>
</evidence>
<feature type="transmembrane region" description="Helical" evidence="1">
    <location>
        <begin position="384"/>
        <end position="404"/>
    </location>
</feature>
<gene>
    <name evidence="3" type="ordered locus">SCATT_14220</name>
</gene>
<dbReference type="eggNOG" id="COG1657">
    <property type="taxonomic scope" value="Bacteria"/>
</dbReference>
<accession>G8WZ44</accession>